<dbReference type="Pfam" id="PF04536">
    <property type="entry name" value="TPM_phosphatase"/>
    <property type="match status" value="1"/>
</dbReference>
<sequence>MFRLLALLLWLPLAAHAQTYPEPLSDTVNDYAGLLPPEAEARVAATLQAARDETGVHIVLATINAQADYDYSGRFADFATGWFNAWGIGDEARNDGILILVSKDDREMRIALGRSYDVIWDGRAQRVVDTAMLPAFRDDLYAEGLEAGVQSAIDHLARPFAANEEVTETSGFPAEPWWERLFGPVVFVVIGLFMAFTIFRKRLRDVFDRISACPDCGKRKMEVSREVLLDPGEETDGQGMRHLRCRACGYDHGERFTLPSKAARRKARASSRSGFGGGSSGGGGASGKW</sequence>
<keyword evidence="2" id="KW-0812">Transmembrane</keyword>
<keyword evidence="3" id="KW-0732">Signal</keyword>
<feature type="compositionally biased region" description="Gly residues" evidence="1">
    <location>
        <begin position="274"/>
        <end position="289"/>
    </location>
</feature>
<feature type="chain" id="PRO_5020858428" evidence="3">
    <location>
        <begin position="18"/>
        <end position="289"/>
    </location>
</feature>
<dbReference type="PANTHER" id="PTHR30373:SF2">
    <property type="entry name" value="UPF0603 PROTEIN YGCG"/>
    <property type="match status" value="1"/>
</dbReference>
<dbReference type="PANTHER" id="PTHR30373">
    <property type="entry name" value="UPF0603 PROTEIN YGCG"/>
    <property type="match status" value="1"/>
</dbReference>
<evidence type="ECO:0000259" key="4">
    <source>
        <dbReference type="Pfam" id="PF04536"/>
    </source>
</evidence>
<dbReference type="Gene3D" id="3.10.310.50">
    <property type="match status" value="1"/>
</dbReference>
<evidence type="ECO:0000313" key="6">
    <source>
        <dbReference type="Proteomes" id="UP000298631"/>
    </source>
</evidence>
<dbReference type="RefSeq" id="WP_137192458.1">
    <property type="nucleotide sequence ID" value="NZ_CP039964.1"/>
</dbReference>
<dbReference type="AlphaFoldDB" id="A0A4P8EDG0"/>
<accession>A0A4P8EDG0</accession>
<keyword evidence="6" id="KW-1185">Reference proteome</keyword>
<feature type="signal peptide" evidence="3">
    <location>
        <begin position="1"/>
        <end position="17"/>
    </location>
</feature>
<proteinExistence type="predicted"/>
<dbReference type="KEGG" id="pseb:EOK75_02660"/>
<protein>
    <submittedName>
        <fullName evidence="5">TPM domain-containing protein</fullName>
    </submittedName>
</protein>
<dbReference type="EMBL" id="CP039964">
    <property type="protein sequence ID" value="QCO54788.1"/>
    <property type="molecule type" value="Genomic_DNA"/>
</dbReference>
<dbReference type="Proteomes" id="UP000298631">
    <property type="component" value="Chromosome"/>
</dbReference>
<evidence type="ECO:0000313" key="5">
    <source>
        <dbReference type="EMBL" id="QCO54788.1"/>
    </source>
</evidence>
<organism evidence="5 6">
    <name type="scientific">Pseudorhodobacter turbinis</name>
    <dbReference type="NCBI Taxonomy" id="2500533"/>
    <lineage>
        <taxon>Bacteria</taxon>
        <taxon>Pseudomonadati</taxon>
        <taxon>Pseudomonadota</taxon>
        <taxon>Alphaproteobacteria</taxon>
        <taxon>Rhodobacterales</taxon>
        <taxon>Paracoccaceae</taxon>
        <taxon>Pseudorhodobacter</taxon>
    </lineage>
</organism>
<keyword evidence="2" id="KW-0472">Membrane</keyword>
<gene>
    <name evidence="5" type="ORF">EOK75_02660</name>
</gene>
<name>A0A4P8EDG0_9RHOB</name>
<feature type="transmembrane region" description="Helical" evidence="2">
    <location>
        <begin position="181"/>
        <end position="199"/>
    </location>
</feature>
<dbReference type="InterPro" id="IPR024064">
    <property type="entry name" value="FdhE-like_sf"/>
</dbReference>
<dbReference type="SUPFAM" id="SSF144020">
    <property type="entry name" value="FdhE-like"/>
    <property type="match status" value="1"/>
</dbReference>
<evidence type="ECO:0000256" key="2">
    <source>
        <dbReference type="SAM" id="Phobius"/>
    </source>
</evidence>
<evidence type="ECO:0000256" key="3">
    <source>
        <dbReference type="SAM" id="SignalP"/>
    </source>
</evidence>
<feature type="region of interest" description="Disordered" evidence="1">
    <location>
        <begin position="260"/>
        <end position="289"/>
    </location>
</feature>
<feature type="domain" description="TPM" evidence="4">
    <location>
        <begin position="28"/>
        <end position="153"/>
    </location>
</feature>
<dbReference type="InterPro" id="IPR007621">
    <property type="entry name" value="TPM_dom"/>
</dbReference>
<dbReference type="OrthoDB" id="9810918at2"/>
<reference evidence="5 6" key="1">
    <citation type="submission" date="2019-05" db="EMBL/GenBank/DDBJ databases">
        <title>Pseudorhodobacter turbinis sp. nov., isolated from the gut of the Korean turban shell.</title>
        <authorList>
            <person name="Jeong Y.-S."/>
            <person name="Kang W.-R."/>
            <person name="Bae J.-W."/>
        </authorList>
    </citation>
    <scope>NUCLEOTIDE SEQUENCE [LARGE SCALE GENOMIC DNA]</scope>
    <source>
        <strain evidence="5 6">S12M18</strain>
    </source>
</reference>
<keyword evidence="2" id="KW-1133">Transmembrane helix</keyword>
<evidence type="ECO:0000256" key="1">
    <source>
        <dbReference type="SAM" id="MobiDB-lite"/>
    </source>
</evidence>